<dbReference type="InterPro" id="IPR001242">
    <property type="entry name" value="Condensation_dom"/>
</dbReference>
<protein>
    <recommendedName>
        <fullName evidence="1">Condensation domain-containing protein</fullName>
    </recommendedName>
</protein>
<dbReference type="Gene3D" id="3.30.559.10">
    <property type="entry name" value="Chloramphenicol acetyltransferase-like domain"/>
    <property type="match status" value="1"/>
</dbReference>
<gene>
    <name evidence="2" type="ORF">NWFMUON74_32020</name>
</gene>
<dbReference type="PANTHER" id="PTHR45527:SF1">
    <property type="entry name" value="FATTY ACID SYNTHASE"/>
    <property type="match status" value="1"/>
</dbReference>
<name>A0A7G1KK21_9NOCA</name>
<evidence type="ECO:0000313" key="2">
    <source>
        <dbReference type="EMBL" id="BCK55430.1"/>
    </source>
</evidence>
<dbReference type="GO" id="GO:0003824">
    <property type="term" value="F:catalytic activity"/>
    <property type="evidence" value="ECO:0007669"/>
    <property type="project" value="InterPro"/>
</dbReference>
<dbReference type="GO" id="GO:0008610">
    <property type="term" value="P:lipid biosynthetic process"/>
    <property type="evidence" value="ECO:0007669"/>
    <property type="project" value="UniProtKB-ARBA"/>
</dbReference>
<organism evidence="2 3">
    <name type="scientific">Nocardia wallacei</name>
    <dbReference type="NCBI Taxonomy" id="480035"/>
    <lineage>
        <taxon>Bacteria</taxon>
        <taxon>Bacillati</taxon>
        <taxon>Actinomycetota</taxon>
        <taxon>Actinomycetes</taxon>
        <taxon>Mycobacteriales</taxon>
        <taxon>Nocardiaceae</taxon>
        <taxon>Nocardia</taxon>
    </lineage>
</organism>
<dbReference type="Pfam" id="PF00668">
    <property type="entry name" value="Condensation"/>
    <property type="match status" value="1"/>
</dbReference>
<dbReference type="Proteomes" id="UP000516173">
    <property type="component" value="Chromosome"/>
</dbReference>
<evidence type="ECO:0000313" key="3">
    <source>
        <dbReference type="Proteomes" id="UP000516173"/>
    </source>
</evidence>
<accession>A0A7G1KK21</accession>
<dbReference type="GO" id="GO:0031177">
    <property type="term" value="F:phosphopantetheine binding"/>
    <property type="evidence" value="ECO:0007669"/>
    <property type="project" value="TreeGrafter"/>
</dbReference>
<proteinExistence type="predicted"/>
<dbReference type="GeneID" id="80347743"/>
<dbReference type="Gene3D" id="3.30.559.30">
    <property type="entry name" value="Nonribosomal peptide synthetase, condensation domain"/>
    <property type="match status" value="1"/>
</dbReference>
<reference evidence="2 3" key="1">
    <citation type="submission" date="2020-08" db="EMBL/GenBank/DDBJ databases">
        <title>Genome Sequencing of Nocardia wallacei strain FMUON74 and assembly.</title>
        <authorList>
            <person name="Toyokawa M."/>
            <person name="Uesaka K."/>
        </authorList>
    </citation>
    <scope>NUCLEOTIDE SEQUENCE [LARGE SCALE GENOMIC DNA]</scope>
    <source>
        <strain evidence="2 3">FMUON74</strain>
    </source>
</reference>
<dbReference type="GO" id="GO:0043041">
    <property type="term" value="P:amino acid activation for nonribosomal peptide biosynthetic process"/>
    <property type="evidence" value="ECO:0007669"/>
    <property type="project" value="TreeGrafter"/>
</dbReference>
<dbReference type="PANTHER" id="PTHR45527">
    <property type="entry name" value="NONRIBOSOMAL PEPTIDE SYNTHETASE"/>
    <property type="match status" value="1"/>
</dbReference>
<dbReference type="EMBL" id="AP023396">
    <property type="protein sequence ID" value="BCK55430.1"/>
    <property type="molecule type" value="Genomic_DNA"/>
</dbReference>
<dbReference type="KEGG" id="nwl:NWFMUON74_32020"/>
<dbReference type="RefSeq" id="WP_187688544.1">
    <property type="nucleotide sequence ID" value="NZ_AP023396.1"/>
</dbReference>
<evidence type="ECO:0000259" key="1">
    <source>
        <dbReference type="Pfam" id="PF00668"/>
    </source>
</evidence>
<dbReference type="InterPro" id="IPR023213">
    <property type="entry name" value="CAT-like_dom_sf"/>
</dbReference>
<dbReference type="AlphaFoldDB" id="A0A7G1KK21"/>
<keyword evidence="3" id="KW-1185">Reference proteome</keyword>
<dbReference type="SUPFAM" id="SSF52777">
    <property type="entry name" value="CoA-dependent acyltransferases"/>
    <property type="match status" value="2"/>
</dbReference>
<sequence length="494" mass="54633">MEFIELADYPLRTGRVTEWLATADTHWADWPRDGRAVSYNHQQHLREALEHNRIRARRHCWLGQVLRIDGGLDARAWAAALAAWVDRHEVLRSHVAVEGGRTARYTLPPGRAAIRAADAGRPASAMSAYRLVHQLLDERTSPLDWPSHLCVTIDHGGSFTAIVAADHAMMDGYSTTSIGGELRALYAAAGTGREAELPAAASYLDFCDLERRRTDAAGPDHPAVALWREFLTGAADHAPIPGDLAEAAGRPVHYLRHEPAQRPDRHGAEASAAPQRTLALEVLDAVAADRAAAFARDQGHGLVAVLTAAFAAAHAELTGARRFRTVVPMHTRDEPRWADSLGWFVGLAPYRIECDATGLADLVARSGTELRRVRGAATVPFGRVCELLEVRPQVSFMLSYMDIRAMFGADRWLESDTRWLRSRTRSAHEFFYWFLRTPAGVTLNMRYPGTARATRAAHRHALRLRRLLDGYSRDADVPLLTTTPPLGQGASTWR</sequence>
<dbReference type="GO" id="GO:0005737">
    <property type="term" value="C:cytoplasm"/>
    <property type="evidence" value="ECO:0007669"/>
    <property type="project" value="TreeGrafter"/>
</dbReference>
<feature type="domain" description="Condensation" evidence="1">
    <location>
        <begin position="58"/>
        <end position="392"/>
    </location>
</feature>
<dbReference type="GO" id="GO:0044550">
    <property type="term" value="P:secondary metabolite biosynthetic process"/>
    <property type="evidence" value="ECO:0007669"/>
    <property type="project" value="TreeGrafter"/>
</dbReference>